<evidence type="ECO:0000256" key="4">
    <source>
        <dbReference type="ARBA" id="ARBA00022825"/>
    </source>
</evidence>
<dbReference type="InterPro" id="IPR050131">
    <property type="entry name" value="Peptidase_S8_subtilisin-like"/>
</dbReference>
<dbReference type="EMBL" id="JAESIY010000008">
    <property type="protein sequence ID" value="MBL3657446.1"/>
    <property type="molecule type" value="Genomic_DNA"/>
</dbReference>
<dbReference type="InterPro" id="IPR023827">
    <property type="entry name" value="Peptidase_S8_Asp-AS"/>
</dbReference>
<sequence>MFSSAIIISCNDEEQSLNQPTQKPETKEAVETTVDGHGDIIPGSYIVTLKQDAAGTNMRTMKGYATRQAVAKPVMSDMITRAGLQSDQLKNVYSAEGMLGFSVDNVNNDDLEKLKSMPNVESVTPNRVIALIPWYCALFPWLPDCDEDPEPNPDQTTPWGITRVGGATDFSNSSKKAFIIDTGIDLDHPDLNVNTSLSRSFVTGSPDDGNGHGTHVAGTIGAIDNGIGVVGVAAGVQVVAVQVLNASGSGSYAGVISGIDYVAQTGNTGDVANLSLGGPADNSIDNAIKALGNAGVYVSLAAGNESQNANNTSPARVNGSRIFTVSSMTSSDALSYFSNYGNPPVDFAAPGSDIASTWKNGGYNTISGTSMAAPHVAGLLLVTNGNIQSDGYVSGDRDSNPDPIAHK</sequence>
<evidence type="ECO:0000256" key="1">
    <source>
        <dbReference type="ARBA" id="ARBA00011073"/>
    </source>
</evidence>
<keyword evidence="2 5" id="KW-0645">Protease</keyword>
<evidence type="ECO:0000256" key="3">
    <source>
        <dbReference type="ARBA" id="ARBA00022801"/>
    </source>
</evidence>
<dbReference type="InterPro" id="IPR010259">
    <property type="entry name" value="S8pro/Inhibitor_I9"/>
</dbReference>
<dbReference type="PROSITE" id="PS00136">
    <property type="entry name" value="SUBTILASE_ASP"/>
    <property type="match status" value="1"/>
</dbReference>
<organism evidence="9 10">
    <name type="scientific">Fulvivirga sediminis</name>
    <dbReference type="NCBI Taxonomy" id="2803949"/>
    <lineage>
        <taxon>Bacteria</taxon>
        <taxon>Pseudomonadati</taxon>
        <taxon>Bacteroidota</taxon>
        <taxon>Cytophagia</taxon>
        <taxon>Cytophagales</taxon>
        <taxon>Fulvivirgaceae</taxon>
        <taxon>Fulvivirga</taxon>
    </lineage>
</organism>
<evidence type="ECO:0000256" key="5">
    <source>
        <dbReference type="PROSITE-ProRule" id="PRU01240"/>
    </source>
</evidence>
<dbReference type="InterPro" id="IPR022398">
    <property type="entry name" value="Peptidase_S8_His-AS"/>
</dbReference>
<dbReference type="InterPro" id="IPR023828">
    <property type="entry name" value="Peptidase_S8_Ser-AS"/>
</dbReference>
<dbReference type="InterPro" id="IPR037045">
    <property type="entry name" value="S8pro/Inhibitor_I9_sf"/>
</dbReference>
<protein>
    <submittedName>
        <fullName evidence="9">S8 family serine peptidase</fullName>
    </submittedName>
</protein>
<feature type="domain" description="Inhibitor I9" evidence="8">
    <location>
        <begin position="44"/>
        <end position="129"/>
    </location>
</feature>
<dbReference type="InterPro" id="IPR036852">
    <property type="entry name" value="Peptidase_S8/S53_dom_sf"/>
</dbReference>
<keyword evidence="10" id="KW-1185">Reference proteome</keyword>
<dbReference type="GO" id="GO:0005615">
    <property type="term" value="C:extracellular space"/>
    <property type="evidence" value="ECO:0007669"/>
    <property type="project" value="TreeGrafter"/>
</dbReference>
<dbReference type="GO" id="GO:0006508">
    <property type="term" value="P:proteolysis"/>
    <property type="evidence" value="ECO:0007669"/>
    <property type="project" value="UniProtKB-KW"/>
</dbReference>
<dbReference type="InterPro" id="IPR000209">
    <property type="entry name" value="Peptidase_S8/S53_dom"/>
</dbReference>
<reference evidence="9" key="1">
    <citation type="submission" date="2021-01" db="EMBL/GenBank/DDBJ databases">
        <title>Fulvivirga kasyanovii gen. nov., sp nov., a novel member of the phylum Bacteroidetes isolated from seawater in a mussel farm.</title>
        <authorList>
            <person name="Zhao L.-H."/>
            <person name="Wang Z.-J."/>
        </authorList>
    </citation>
    <scope>NUCLEOTIDE SEQUENCE</scope>
    <source>
        <strain evidence="9">2943</strain>
    </source>
</reference>
<dbReference type="PROSITE" id="PS00138">
    <property type="entry name" value="SUBTILASE_SER"/>
    <property type="match status" value="1"/>
</dbReference>
<dbReference type="SUPFAM" id="SSF52743">
    <property type="entry name" value="Subtilisin-like"/>
    <property type="match status" value="1"/>
</dbReference>
<evidence type="ECO:0000256" key="6">
    <source>
        <dbReference type="RuleBase" id="RU003355"/>
    </source>
</evidence>
<feature type="active site" description="Charge relay system" evidence="5">
    <location>
        <position position="181"/>
    </location>
</feature>
<evidence type="ECO:0000259" key="7">
    <source>
        <dbReference type="Pfam" id="PF00082"/>
    </source>
</evidence>
<feature type="domain" description="Peptidase S8/S53" evidence="7">
    <location>
        <begin position="179"/>
        <end position="381"/>
    </location>
</feature>
<comment type="similarity">
    <text evidence="1 5 6">Belongs to the peptidase S8 family.</text>
</comment>
<dbReference type="PROSITE" id="PS51892">
    <property type="entry name" value="SUBTILASE"/>
    <property type="match status" value="1"/>
</dbReference>
<name>A0A937K1G2_9BACT</name>
<dbReference type="GO" id="GO:0004252">
    <property type="term" value="F:serine-type endopeptidase activity"/>
    <property type="evidence" value="ECO:0007669"/>
    <property type="project" value="UniProtKB-UniRule"/>
</dbReference>
<dbReference type="Gene3D" id="3.30.70.80">
    <property type="entry name" value="Peptidase S8 propeptide/proteinase inhibitor I9"/>
    <property type="match status" value="1"/>
</dbReference>
<dbReference type="Proteomes" id="UP000659388">
    <property type="component" value="Unassembled WGS sequence"/>
</dbReference>
<dbReference type="Pfam" id="PF00082">
    <property type="entry name" value="Peptidase_S8"/>
    <property type="match status" value="1"/>
</dbReference>
<dbReference type="PANTHER" id="PTHR43806">
    <property type="entry name" value="PEPTIDASE S8"/>
    <property type="match status" value="1"/>
</dbReference>
<dbReference type="Pfam" id="PF05922">
    <property type="entry name" value="Inhibitor_I9"/>
    <property type="match status" value="1"/>
</dbReference>
<dbReference type="PROSITE" id="PS00137">
    <property type="entry name" value="SUBTILASE_HIS"/>
    <property type="match status" value="1"/>
</dbReference>
<dbReference type="PANTHER" id="PTHR43806:SF11">
    <property type="entry name" value="CEREVISIN-RELATED"/>
    <property type="match status" value="1"/>
</dbReference>
<evidence type="ECO:0000313" key="9">
    <source>
        <dbReference type="EMBL" id="MBL3657446.1"/>
    </source>
</evidence>
<feature type="active site" description="Charge relay system" evidence="5">
    <location>
        <position position="370"/>
    </location>
</feature>
<dbReference type="Gene3D" id="3.40.50.200">
    <property type="entry name" value="Peptidase S8/S53 domain"/>
    <property type="match status" value="1"/>
</dbReference>
<evidence type="ECO:0000259" key="8">
    <source>
        <dbReference type="Pfam" id="PF05922"/>
    </source>
</evidence>
<keyword evidence="3 5" id="KW-0378">Hydrolase</keyword>
<dbReference type="InterPro" id="IPR015500">
    <property type="entry name" value="Peptidase_S8_subtilisin-rel"/>
</dbReference>
<evidence type="ECO:0000256" key="2">
    <source>
        <dbReference type="ARBA" id="ARBA00022670"/>
    </source>
</evidence>
<keyword evidence="4 5" id="KW-0720">Serine protease</keyword>
<gene>
    <name evidence="9" type="ORF">JL102_14965</name>
</gene>
<comment type="caution">
    <text evidence="9">The sequence shown here is derived from an EMBL/GenBank/DDBJ whole genome shotgun (WGS) entry which is preliminary data.</text>
</comment>
<proteinExistence type="inferred from homology"/>
<feature type="active site" description="Charge relay system" evidence="5">
    <location>
        <position position="212"/>
    </location>
</feature>
<accession>A0A937K1G2</accession>
<dbReference type="AlphaFoldDB" id="A0A937K1G2"/>
<dbReference type="PRINTS" id="PR00723">
    <property type="entry name" value="SUBTILISIN"/>
</dbReference>
<evidence type="ECO:0000313" key="10">
    <source>
        <dbReference type="Proteomes" id="UP000659388"/>
    </source>
</evidence>